<protein>
    <recommendedName>
        <fullName evidence="3">F-box domain-containing protein</fullName>
    </recommendedName>
</protein>
<evidence type="ECO:0008006" key="3">
    <source>
        <dbReference type="Google" id="ProtNLM"/>
    </source>
</evidence>
<sequence>MSSHSAPTISEVPARQQHPFRLLDLPDVILKVVIDQVVECDIEEATATDYTFPLPVRALMSLSQVNKSLRSLIKGRIFRTVFLLKRQGGDRTYRDVQQRFSPLAQGRPYAISEEVMNIFCRPPVHLFAGTSSLAIHQFWTRGYLSDVWISNGIIKLLQAPRSLRRLHIDGDTKLANYMEDAMEVLPPIDFSTLTEVTISIEMTFLLKYMPNIQRLSNKAFSGVEQDPRIYPMSHVREFLDACRNRQKLKTLELTVADFDPYRRRDFHDPAMFRIPNLSLETLAITGEAPRSMSDTIDEDQLHMPLGGIINMALSQKGLVELQIPWLGSLTLGLGANDAWEEEGDPADRQFALVDIVPAAIIAAKVPNLQRIKIRRDSMVEILRGENKMVLKLTDVPVADWSTERPASWFEQWDHWKEPLVNRQKVYNRAEEEVVLPLHVVHEGPDVHPARFITDEDHRPTRIEVNVDNPRIDAVEYL</sequence>
<reference evidence="1 2" key="1">
    <citation type="submission" date="2024-04" db="EMBL/GenBank/DDBJ databases">
        <title>Phyllosticta paracitricarpa is synonymous to the EU quarantine fungus P. citricarpa based on phylogenomic analyses.</title>
        <authorList>
            <consortium name="Lawrence Berkeley National Laboratory"/>
            <person name="Van ingen-buijs V.A."/>
            <person name="Van westerhoven A.C."/>
            <person name="Haridas S."/>
            <person name="Skiadas P."/>
            <person name="Martin F."/>
            <person name="Groenewald J.Z."/>
            <person name="Crous P.W."/>
            <person name="Seidl M.F."/>
        </authorList>
    </citation>
    <scope>NUCLEOTIDE SEQUENCE [LARGE SCALE GENOMIC DNA]</scope>
    <source>
        <strain evidence="1 2">CPC 17464</strain>
    </source>
</reference>
<dbReference type="GeneID" id="92031295"/>
<comment type="caution">
    <text evidence="1">The sequence shown here is derived from an EMBL/GenBank/DDBJ whole genome shotgun (WGS) entry which is preliminary data.</text>
</comment>
<proteinExistence type="predicted"/>
<evidence type="ECO:0000313" key="2">
    <source>
        <dbReference type="Proteomes" id="UP001360953"/>
    </source>
</evidence>
<keyword evidence="2" id="KW-1185">Reference proteome</keyword>
<evidence type="ECO:0000313" key="1">
    <source>
        <dbReference type="EMBL" id="KAK7531963.1"/>
    </source>
</evidence>
<dbReference type="RefSeq" id="XP_066651633.1">
    <property type="nucleotide sequence ID" value="XM_066798389.1"/>
</dbReference>
<name>A0ABR1LBF6_9PEZI</name>
<dbReference type="Proteomes" id="UP001360953">
    <property type="component" value="Unassembled WGS sequence"/>
</dbReference>
<gene>
    <name evidence="1" type="ORF">J3D65DRAFT_605939</name>
</gene>
<accession>A0ABR1LBF6</accession>
<organism evidence="1 2">
    <name type="scientific">Phyllosticta citribraziliensis</name>
    <dbReference type="NCBI Taxonomy" id="989973"/>
    <lineage>
        <taxon>Eukaryota</taxon>
        <taxon>Fungi</taxon>
        <taxon>Dikarya</taxon>
        <taxon>Ascomycota</taxon>
        <taxon>Pezizomycotina</taxon>
        <taxon>Dothideomycetes</taxon>
        <taxon>Dothideomycetes incertae sedis</taxon>
        <taxon>Botryosphaeriales</taxon>
        <taxon>Phyllostictaceae</taxon>
        <taxon>Phyllosticta</taxon>
    </lineage>
</organism>
<dbReference type="EMBL" id="JBBPEH010000011">
    <property type="protein sequence ID" value="KAK7531963.1"/>
    <property type="molecule type" value="Genomic_DNA"/>
</dbReference>